<dbReference type="AlphaFoldDB" id="A0A1E4RB50"/>
<organism evidence="1 2">
    <name type="scientific">Lysinibacillus fusiformis</name>
    <dbReference type="NCBI Taxonomy" id="28031"/>
    <lineage>
        <taxon>Bacteria</taxon>
        <taxon>Bacillati</taxon>
        <taxon>Bacillota</taxon>
        <taxon>Bacilli</taxon>
        <taxon>Bacillales</taxon>
        <taxon>Bacillaceae</taxon>
        <taxon>Lysinibacillus</taxon>
    </lineage>
</organism>
<gene>
    <name evidence="1" type="ORF">BG258_17330</name>
</gene>
<dbReference type="Gene3D" id="3.40.50.1860">
    <property type="match status" value="1"/>
</dbReference>
<dbReference type="GO" id="GO:0016855">
    <property type="term" value="F:racemase and epimerase activity, acting on amino acids and derivatives"/>
    <property type="evidence" value="ECO:0007669"/>
    <property type="project" value="InterPro"/>
</dbReference>
<evidence type="ECO:0000313" key="2">
    <source>
        <dbReference type="Proteomes" id="UP000094784"/>
    </source>
</evidence>
<protein>
    <submittedName>
        <fullName evidence="1">AroM protein</fullName>
    </submittedName>
</protein>
<reference evidence="1 2" key="1">
    <citation type="submission" date="2016-09" db="EMBL/GenBank/DDBJ databases">
        <title>Draft genome sequence of the soil isolate, Lysinibacillus fusiformis M5, a potential hypoxanthine producer.</title>
        <authorList>
            <person name="Gallegos-Monterrosa R."/>
            <person name="Maroti G."/>
            <person name="Balint B."/>
            <person name="Kovacs A.T."/>
        </authorList>
    </citation>
    <scope>NUCLEOTIDE SEQUENCE [LARGE SCALE GENOMIC DNA]</scope>
    <source>
        <strain evidence="1 2">M5</strain>
    </source>
</reference>
<dbReference type="EMBL" id="MECQ01000001">
    <property type="protein sequence ID" value="ODV57558.1"/>
    <property type="molecule type" value="Genomic_DNA"/>
</dbReference>
<comment type="caution">
    <text evidence="1">The sequence shown here is derived from an EMBL/GenBank/DDBJ whole genome shotgun (WGS) entry which is preliminary data.</text>
</comment>
<dbReference type="InterPro" id="IPR010843">
    <property type="entry name" value="Uncharacterised_AroM"/>
</dbReference>
<accession>A0A1E4RB50</accession>
<sequence>MENSKIAIVTIGQAPRKDMAEDIQQLRQGGLHVHEFGVLDSLSPSEIAALSPSQEDNDVLVTLLTNGQQVRLSKAKLMPHIQQCLHDLHDFTWILLMCTGDFANKLSFKNLLLPDRMMTNLVKGLHTELAIGLIGPEPEQQITVEEKWQNAHFDVIFSASSPYRFNALDLLAKAQQLEYAGADLLILDCMGYSTPMKNIIKHQLNIPVIVPREAVFTILKAIC</sequence>
<dbReference type="OrthoDB" id="9798683at2"/>
<evidence type="ECO:0000313" key="1">
    <source>
        <dbReference type="EMBL" id="ODV57558.1"/>
    </source>
</evidence>
<name>A0A1E4RB50_9BACI</name>
<dbReference type="Proteomes" id="UP000094784">
    <property type="component" value="Unassembled WGS sequence"/>
</dbReference>
<dbReference type="InterPro" id="IPR001920">
    <property type="entry name" value="Asp/Glu_race"/>
</dbReference>
<dbReference type="RefSeq" id="WP_069482412.1">
    <property type="nucleotide sequence ID" value="NZ_KV766182.1"/>
</dbReference>
<dbReference type="Pfam" id="PF07302">
    <property type="entry name" value="AroM"/>
    <property type="match status" value="1"/>
</dbReference>
<proteinExistence type="predicted"/>